<dbReference type="EMBL" id="RBSP01000394">
    <property type="protein sequence ID" value="RMS48279.1"/>
    <property type="molecule type" value="Genomic_DNA"/>
</dbReference>
<gene>
    <name evidence="7" type="ORF">ALO53_200216</name>
    <name evidence="8" type="ORF">ALP66_200092</name>
</gene>
<dbReference type="Pfam" id="PF04335">
    <property type="entry name" value="VirB8"/>
    <property type="match status" value="1"/>
</dbReference>
<sequence length="228" mass="25618">MSVKQDLLETAKSFESQLSLENEQSKKTAWQVAWTAILVAVLSVGALYVALLLNKTVVVPVVIDKSTGRSETYNSVVVDNISQEAAQDKYFASLYVTLRERYNYYSSQTDYDMVPLYSSEAVAAEYIEYFAGPNAPDKVYQDAANVVTIDIISNPVVEANFPDKVATIRFAKHIKNLRSGMTTTEYYTARVTFRMVPPKVMTEDVRTTNPLGFTVVEYRVEKEMRGGQ</sequence>
<dbReference type="GO" id="GO:0030255">
    <property type="term" value="P:protein secretion by the type IV secretion system"/>
    <property type="evidence" value="ECO:0007669"/>
    <property type="project" value="InterPro"/>
</dbReference>
<dbReference type="InterPro" id="IPR032710">
    <property type="entry name" value="NTF2-like_dom_sf"/>
</dbReference>
<evidence type="ECO:0000313" key="10">
    <source>
        <dbReference type="Proteomes" id="UP000270873"/>
    </source>
</evidence>
<evidence type="ECO:0000256" key="2">
    <source>
        <dbReference type="ARBA" id="ARBA00022692"/>
    </source>
</evidence>
<evidence type="ECO:0000313" key="7">
    <source>
        <dbReference type="EMBL" id="KPX54411.1"/>
    </source>
</evidence>
<dbReference type="AlphaFoldDB" id="A0A0P9S6W6"/>
<evidence type="ECO:0000256" key="1">
    <source>
        <dbReference type="ARBA" id="ARBA00004167"/>
    </source>
</evidence>
<dbReference type="SUPFAM" id="SSF54427">
    <property type="entry name" value="NTF2-like"/>
    <property type="match status" value="1"/>
</dbReference>
<organism evidence="7 9">
    <name type="scientific">Pseudomonas amygdali pv. photiniae</name>
    <dbReference type="NCBI Taxonomy" id="251724"/>
    <lineage>
        <taxon>Bacteria</taxon>
        <taxon>Pseudomonadati</taxon>
        <taxon>Pseudomonadota</taxon>
        <taxon>Gammaproteobacteria</taxon>
        <taxon>Pseudomonadales</taxon>
        <taxon>Pseudomonadaceae</taxon>
        <taxon>Pseudomonas</taxon>
        <taxon>Pseudomonas amygdali</taxon>
    </lineage>
</organism>
<reference evidence="8 10" key="2">
    <citation type="submission" date="2018-08" db="EMBL/GenBank/DDBJ databases">
        <title>Recombination of ecologically and evolutionarily significant loci maintains genetic cohesion in the Pseudomonas syringae species complex.</title>
        <authorList>
            <person name="Dillon M."/>
            <person name="Thakur S."/>
            <person name="Almeida R.N.D."/>
            <person name="Weir B.S."/>
            <person name="Guttman D.S."/>
        </authorList>
    </citation>
    <scope>NUCLEOTIDE SEQUENCE [LARGE SCALE GENOMIC DNA]</scope>
    <source>
        <strain evidence="8 10">ICMP 7847</strain>
    </source>
</reference>
<dbReference type="GO" id="GO:0016020">
    <property type="term" value="C:membrane"/>
    <property type="evidence" value="ECO:0007669"/>
    <property type="project" value="UniProtKB-SubCell"/>
</dbReference>
<evidence type="ECO:0000256" key="3">
    <source>
        <dbReference type="ARBA" id="ARBA00022989"/>
    </source>
</evidence>
<dbReference type="EMBL" id="LJQO01000599">
    <property type="protein sequence ID" value="KPX54411.1"/>
    <property type="molecule type" value="Genomic_DNA"/>
</dbReference>
<evidence type="ECO:0000313" key="8">
    <source>
        <dbReference type="EMBL" id="RMS48279.1"/>
    </source>
</evidence>
<dbReference type="InterPro" id="IPR007430">
    <property type="entry name" value="VirB8"/>
</dbReference>
<keyword evidence="3 5" id="KW-1133">Transmembrane helix</keyword>
<dbReference type="PATRIC" id="fig|251724.3.peg.5668"/>
<keyword evidence="2 5" id="KW-0812">Transmembrane</keyword>
<dbReference type="CDD" id="cd16424">
    <property type="entry name" value="VirB8"/>
    <property type="match status" value="1"/>
</dbReference>
<feature type="transmembrane region" description="Helical" evidence="5">
    <location>
        <begin position="32"/>
        <end position="53"/>
    </location>
</feature>
<dbReference type="Proteomes" id="UP000050469">
    <property type="component" value="Unassembled WGS sequence"/>
</dbReference>
<evidence type="ECO:0000256" key="5">
    <source>
        <dbReference type="SAM" id="Phobius"/>
    </source>
</evidence>
<dbReference type="InterPro" id="IPR026264">
    <property type="entry name" value="VirB8/PtlE"/>
</dbReference>
<comment type="caution">
    <text evidence="7">The sequence shown here is derived from an EMBL/GenBank/DDBJ whole genome shotgun (WGS) entry which is preliminary data.</text>
</comment>
<dbReference type="Gene3D" id="3.10.450.230">
    <property type="entry name" value="VirB8 protein"/>
    <property type="match status" value="1"/>
</dbReference>
<evidence type="ECO:0000313" key="9">
    <source>
        <dbReference type="Proteomes" id="UP000050469"/>
    </source>
</evidence>
<evidence type="ECO:0000259" key="6">
    <source>
        <dbReference type="Pfam" id="PF04335"/>
    </source>
</evidence>
<comment type="subcellular location">
    <subcellularLocation>
        <location evidence="1">Membrane</location>
        <topology evidence="1">Single-pass membrane protein</topology>
    </subcellularLocation>
</comment>
<name>A0A0P9S6W6_PSEA0</name>
<feature type="domain" description="Bacterial virulence protein VirB8" evidence="6">
    <location>
        <begin position="11"/>
        <end position="223"/>
    </location>
</feature>
<evidence type="ECO:0000256" key="4">
    <source>
        <dbReference type="ARBA" id="ARBA00023136"/>
    </source>
</evidence>
<proteinExistence type="predicted"/>
<accession>A0A0P9S6W6</accession>
<dbReference type="PIRSF" id="PIRSF003299">
    <property type="entry name" value="VirB8_PtlE"/>
    <property type="match status" value="1"/>
</dbReference>
<reference evidence="7 9" key="1">
    <citation type="submission" date="2015-09" db="EMBL/GenBank/DDBJ databases">
        <title>Genome announcement of multiple Pseudomonas syringae strains.</title>
        <authorList>
            <person name="Thakur S."/>
            <person name="Wang P.W."/>
            <person name="Gong Y."/>
            <person name="Weir B.S."/>
            <person name="Guttman D.S."/>
        </authorList>
    </citation>
    <scope>NUCLEOTIDE SEQUENCE [LARGE SCALE GENOMIC DNA]</scope>
    <source>
        <strain evidence="7 9">ICMP7840</strain>
    </source>
</reference>
<dbReference type="Proteomes" id="UP000270873">
    <property type="component" value="Unassembled WGS sequence"/>
</dbReference>
<dbReference type="RefSeq" id="WP_054097713.1">
    <property type="nucleotide sequence ID" value="NZ_LJQO01000599.1"/>
</dbReference>
<keyword evidence="4 5" id="KW-0472">Membrane</keyword>
<protein>
    <recommendedName>
        <fullName evidence="6">Bacterial virulence protein VirB8 domain-containing protein</fullName>
    </recommendedName>
</protein>